<name>A0A0L8GHI0_OCTBM</name>
<dbReference type="EMBL" id="KQ421821">
    <property type="protein sequence ID" value="KOF76314.1"/>
    <property type="molecule type" value="Genomic_DNA"/>
</dbReference>
<dbReference type="AlphaFoldDB" id="A0A0L8GHI0"/>
<accession>A0A0L8GHI0</accession>
<proteinExistence type="predicted"/>
<protein>
    <submittedName>
        <fullName evidence="1">Uncharacterized protein</fullName>
    </submittedName>
</protein>
<sequence length="49" mass="5823">MAVCDLRKREIQVNSFSHYIKMASSLSRRKHIQLAFGIYKTNYFQQSLN</sequence>
<organism evidence="1">
    <name type="scientific">Octopus bimaculoides</name>
    <name type="common">California two-spotted octopus</name>
    <dbReference type="NCBI Taxonomy" id="37653"/>
    <lineage>
        <taxon>Eukaryota</taxon>
        <taxon>Metazoa</taxon>
        <taxon>Spiralia</taxon>
        <taxon>Lophotrochozoa</taxon>
        <taxon>Mollusca</taxon>
        <taxon>Cephalopoda</taxon>
        <taxon>Coleoidea</taxon>
        <taxon>Octopodiformes</taxon>
        <taxon>Octopoda</taxon>
        <taxon>Incirrata</taxon>
        <taxon>Octopodidae</taxon>
        <taxon>Octopus</taxon>
    </lineage>
</organism>
<evidence type="ECO:0000313" key="1">
    <source>
        <dbReference type="EMBL" id="KOF76314.1"/>
    </source>
</evidence>
<reference evidence="1" key="1">
    <citation type="submission" date="2015-07" db="EMBL/GenBank/DDBJ databases">
        <title>MeaNS - Measles Nucleotide Surveillance Program.</title>
        <authorList>
            <person name="Tran T."/>
            <person name="Druce J."/>
        </authorList>
    </citation>
    <scope>NUCLEOTIDE SEQUENCE</scope>
    <source>
        <strain evidence="1">UCB-OBI-ISO-001</strain>
        <tissue evidence="1">Gonad</tissue>
    </source>
</reference>
<gene>
    <name evidence="1" type="ORF">OCBIM_22033487mg</name>
</gene>